<dbReference type="EMBL" id="JAPEQW010000016">
    <property type="protein sequence ID" value="MCW8040064.1"/>
    <property type="molecule type" value="Genomic_DNA"/>
</dbReference>
<keyword evidence="3" id="KW-0255">Endonuclease</keyword>
<dbReference type="GO" id="GO:0004519">
    <property type="term" value="F:endonuclease activity"/>
    <property type="evidence" value="ECO:0007669"/>
    <property type="project" value="UniProtKB-KW"/>
</dbReference>
<protein>
    <submittedName>
        <fullName evidence="3">Endonuclease domain-containing protein</fullName>
    </submittedName>
</protein>
<dbReference type="SUPFAM" id="SSF52980">
    <property type="entry name" value="Restriction endonuclease-like"/>
    <property type="match status" value="1"/>
</dbReference>
<accession>A0ABT3NLA5</accession>
<evidence type="ECO:0000313" key="4">
    <source>
        <dbReference type="Proteomes" id="UP001209682"/>
    </source>
</evidence>
<dbReference type="Pfam" id="PF04480">
    <property type="entry name" value="DUF559"/>
    <property type="match status" value="1"/>
</dbReference>
<keyword evidence="3" id="KW-0540">Nuclease</keyword>
<proteinExistence type="predicted"/>
<gene>
    <name evidence="3" type="ORF">OKC24_13025</name>
</gene>
<name>A0ABT3NLA5_9GAMM</name>
<dbReference type="InterPro" id="IPR007569">
    <property type="entry name" value="DUF559"/>
</dbReference>
<comment type="caution">
    <text evidence="3">The sequence shown here is derived from an EMBL/GenBank/DDBJ whole genome shotgun (WGS) entry which is preliminary data.</text>
</comment>
<sequence>MLKANKRTSKKRRLKALKGEKSRSEGEVNLAAHLQAYGIQFKQEFKFHSERRWKADFHILGTKILVEVEGAVWSNGRHTRPKGYLGDMEKYNAAAALGYQVYRFSTEQVKSGMAIEQILRLIG</sequence>
<feature type="compositionally biased region" description="Basic residues" evidence="1">
    <location>
        <begin position="1"/>
        <end position="16"/>
    </location>
</feature>
<organism evidence="3 4">
    <name type="scientific">Acinetobacter entericus</name>
    <dbReference type="NCBI Taxonomy" id="2989714"/>
    <lineage>
        <taxon>Bacteria</taxon>
        <taxon>Pseudomonadati</taxon>
        <taxon>Pseudomonadota</taxon>
        <taxon>Gammaproteobacteria</taxon>
        <taxon>Moraxellales</taxon>
        <taxon>Moraxellaceae</taxon>
        <taxon>Acinetobacter</taxon>
    </lineage>
</organism>
<dbReference type="InterPro" id="IPR011335">
    <property type="entry name" value="Restrct_endonuc-II-like"/>
</dbReference>
<feature type="region of interest" description="Disordered" evidence="1">
    <location>
        <begin position="1"/>
        <end position="22"/>
    </location>
</feature>
<dbReference type="Gene3D" id="3.40.960.10">
    <property type="entry name" value="VSR Endonuclease"/>
    <property type="match status" value="1"/>
</dbReference>
<feature type="domain" description="DUF559" evidence="2">
    <location>
        <begin position="24"/>
        <end position="120"/>
    </location>
</feature>
<evidence type="ECO:0000313" key="3">
    <source>
        <dbReference type="EMBL" id="MCW8040064.1"/>
    </source>
</evidence>
<reference evidence="3 4" key="1">
    <citation type="submission" date="2022-11" db="EMBL/GenBank/DDBJ databases">
        <title>Acinetobacter entericus sp. nov., isolated from the gut of the plastic-eating larvae of the Coleoptera insect Zophobas atratus.</title>
        <authorList>
            <person name="Dong X."/>
            <person name="Yang Y."/>
        </authorList>
    </citation>
    <scope>NUCLEOTIDE SEQUENCE [LARGE SCALE GENOMIC DNA]</scope>
    <source>
        <strain evidence="3 4">BIT-DXN8</strain>
    </source>
</reference>
<evidence type="ECO:0000259" key="2">
    <source>
        <dbReference type="Pfam" id="PF04480"/>
    </source>
</evidence>
<dbReference type="Proteomes" id="UP001209682">
    <property type="component" value="Unassembled WGS sequence"/>
</dbReference>
<keyword evidence="4" id="KW-1185">Reference proteome</keyword>
<keyword evidence="3" id="KW-0378">Hydrolase</keyword>
<evidence type="ECO:0000256" key="1">
    <source>
        <dbReference type="SAM" id="MobiDB-lite"/>
    </source>
</evidence>